<feature type="compositionally biased region" description="Basic residues" evidence="1">
    <location>
        <begin position="8"/>
        <end position="21"/>
    </location>
</feature>
<proteinExistence type="predicted"/>
<keyword evidence="2" id="KW-1133">Transmembrane helix</keyword>
<name>A0A7M4DF36_9MICO</name>
<keyword evidence="4" id="KW-1185">Reference proteome</keyword>
<evidence type="ECO:0000313" key="4">
    <source>
        <dbReference type="Proteomes" id="UP000419743"/>
    </source>
</evidence>
<sequence length="293" mass="32699">MSSARSNPPRRKRPVTRARKRVSRTIGTVVTAIGVLSTAVTCGVGEVYSGGIQAVDAVLGIFLVVMLLSWAVGAIWASVALIGQGVVRIPRRRRLRAWAKGVGWAWFANGKQIPAQQASAARACQPVRELNSDKRARFSELLTGQYRDRTALAFHFERGSGYLLEVEQIIALRLRNALPPVSIVDRAEDDVFTGQRVRFESATFNHHWRVDAEDPRYASAFTHPRVMELLNHTDDSVTEIHLRGDHLVSHAPTNLTPQLLETHLRVLAEIDDGIPEWVWREYAGTTSARARRT</sequence>
<keyword evidence="2" id="KW-0472">Membrane</keyword>
<evidence type="ECO:0000256" key="1">
    <source>
        <dbReference type="SAM" id="MobiDB-lite"/>
    </source>
</evidence>
<evidence type="ECO:0008006" key="5">
    <source>
        <dbReference type="Google" id="ProtNLM"/>
    </source>
</evidence>
<dbReference type="EMBL" id="CACRYJ010000012">
    <property type="protein sequence ID" value="VZO35529.1"/>
    <property type="molecule type" value="Genomic_DNA"/>
</dbReference>
<dbReference type="RefSeq" id="WP_156739375.1">
    <property type="nucleotide sequence ID" value="NZ_CACRYJ010000012.1"/>
</dbReference>
<evidence type="ECO:0000256" key="2">
    <source>
        <dbReference type="SAM" id="Phobius"/>
    </source>
</evidence>
<comment type="caution">
    <text evidence="3">The sequence shown here is derived from an EMBL/GenBank/DDBJ whole genome shotgun (WGS) entry which is preliminary data.</text>
</comment>
<keyword evidence="2" id="KW-0812">Transmembrane</keyword>
<dbReference type="Proteomes" id="UP000419743">
    <property type="component" value="Unassembled WGS sequence"/>
</dbReference>
<accession>A0A7M4DF36</accession>
<feature type="transmembrane region" description="Helical" evidence="2">
    <location>
        <begin position="57"/>
        <end position="87"/>
    </location>
</feature>
<organism evidence="3 4">
    <name type="scientific">Occultella aeris</name>
    <dbReference type="NCBI Taxonomy" id="2761496"/>
    <lineage>
        <taxon>Bacteria</taxon>
        <taxon>Bacillati</taxon>
        <taxon>Actinomycetota</taxon>
        <taxon>Actinomycetes</taxon>
        <taxon>Micrococcales</taxon>
        <taxon>Ruaniaceae</taxon>
        <taxon>Occultella</taxon>
    </lineage>
</organism>
<protein>
    <recommendedName>
        <fullName evidence="5">DUF3137 domain-containing protein</fullName>
    </recommendedName>
</protein>
<feature type="region of interest" description="Disordered" evidence="1">
    <location>
        <begin position="1"/>
        <end position="21"/>
    </location>
</feature>
<dbReference type="AlphaFoldDB" id="A0A7M4DF36"/>
<evidence type="ECO:0000313" key="3">
    <source>
        <dbReference type="EMBL" id="VZO35529.1"/>
    </source>
</evidence>
<reference evidence="3 4" key="1">
    <citation type="submission" date="2019-11" db="EMBL/GenBank/DDBJ databases">
        <authorList>
            <person name="Criscuolo A."/>
        </authorList>
    </citation>
    <scope>NUCLEOTIDE SEQUENCE [LARGE SCALE GENOMIC DNA]</scope>
    <source>
        <strain evidence="3">CIP111667</strain>
    </source>
</reference>
<gene>
    <name evidence="3" type="ORF">HALOF300_00727</name>
</gene>